<evidence type="ECO:0000313" key="2">
    <source>
        <dbReference type="Proteomes" id="UP000004995"/>
    </source>
</evidence>
<name>K3XZX6_SETIT</name>
<keyword evidence="2" id="KW-1185">Reference proteome</keyword>
<reference evidence="1" key="2">
    <citation type="submission" date="2018-08" db="UniProtKB">
        <authorList>
            <consortium name="EnsemblPlants"/>
        </authorList>
    </citation>
    <scope>IDENTIFICATION</scope>
    <source>
        <strain evidence="1">Yugu1</strain>
    </source>
</reference>
<dbReference type="InParanoid" id="K3XZX6"/>
<dbReference type="EMBL" id="AGNK02002680">
    <property type="status" value="NOT_ANNOTATED_CDS"/>
    <property type="molecule type" value="Genomic_DNA"/>
</dbReference>
<protein>
    <submittedName>
        <fullName evidence="1">Uncharacterized protein</fullName>
    </submittedName>
</protein>
<dbReference type="AlphaFoldDB" id="K3XZX6"/>
<organism evidence="1 2">
    <name type="scientific">Setaria italica</name>
    <name type="common">Foxtail millet</name>
    <name type="synonym">Panicum italicum</name>
    <dbReference type="NCBI Taxonomy" id="4555"/>
    <lineage>
        <taxon>Eukaryota</taxon>
        <taxon>Viridiplantae</taxon>
        <taxon>Streptophyta</taxon>
        <taxon>Embryophyta</taxon>
        <taxon>Tracheophyta</taxon>
        <taxon>Spermatophyta</taxon>
        <taxon>Magnoliopsida</taxon>
        <taxon>Liliopsida</taxon>
        <taxon>Poales</taxon>
        <taxon>Poaceae</taxon>
        <taxon>PACMAD clade</taxon>
        <taxon>Panicoideae</taxon>
        <taxon>Panicodae</taxon>
        <taxon>Paniceae</taxon>
        <taxon>Cenchrinae</taxon>
        <taxon>Setaria</taxon>
    </lineage>
</organism>
<dbReference type="Proteomes" id="UP000004995">
    <property type="component" value="Unassembled WGS sequence"/>
</dbReference>
<dbReference type="Gramene" id="KQL12022">
    <property type="protein sequence ID" value="KQL12022"/>
    <property type="gene ID" value="SETIT_007487mg"/>
</dbReference>
<proteinExistence type="predicted"/>
<reference evidence="2" key="1">
    <citation type="journal article" date="2012" name="Nat. Biotechnol.">
        <title>Reference genome sequence of the model plant Setaria.</title>
        <authorList>
            <person name="Bennetzen J.L."/>
            <person name="Schmutz J."/>
            <person name="Wang H."/>
            <person name="Percifield R."/>
            <person name="Hawkins J."/>
            <person name="Pontaroli A.C."/>
            <person name="Estep M."/>
            <person name="Feng L."/>
            <person name="Vaughn J.N."/>
            <person name="Grimwood J."/>
            <person name="Jenkins J."/>
            <person name="Barry K."/>
            <person name="Lindquist E."/>
            <person name="Hellsten U."/>
            <person name="Deshpande S."/>
            <person name="Wang X."/>
            <person name="Wu X."/>
            <person name="Mitros T."/>
            <person name="Triplett J."/>
            <person name="Yang X."/>
            <person name="Ye C.Y."/>
            <person name="Mauro-Herrera M."/>
            <person name="Wang L."/>
            <person name="Li P."/>
            <person name="Sharma M."/>
            <person name="Sharma R."/>
            <person name="Ronald P.C."/>
            <person name="Panaud O."/>
            <person name="Kellogg E.A."/>
            <person name="Brutnell T.P."/>
            <person name="Doust A.N."/>
            <person name="Tuskan G.A."/>
            <person name="Rokhsar D."/>
            <person name="Devos K.M."/>
        </authorList>
    </citation>
    <scope>NUCLEOTIDE SEQUENCE [LARGE SCALE GENOMIC DNA]</scope>
    <source>
        <strain evidence="2">cv. Yugu1</strain>
    </source>
</reference>
<evidence type="ECO:0000313" key="1">
    <source>
        <dbReference type="EnsemblPlants" id="KQL12022"/>
    </source>
</evidence>
<sequence length="135" mass="14773">MSAAAAERNAARGGGAGGCASDIRGGCFGVADRQRCGARRRSEHRESQPWTYLIYRPGLEYYEPLDRQAAATIRSDAAASLDQATAQFLFFEGGRPNYLSEPIRRLLLRPVLGEYCNGLSFLLTDLCQIATSPRL</sequence>
<accession>K3XZX6</accession>
<dbReference type="HOGENOM" id="CLU_1889371_0_0_1"/>
<dbReference type="EnsemblPlants" id="KQL12022">
    <property type="protein sequence ID" value="KQL12022"/>
    <property type="gene ID" value="SETIT_007487mg"/>
</dbReference>